<dbReference type="AlphaFoldDB" id="A0A6J4U9C6"/>
<proteinExistence type="predicted"/>
<sequence>WNKVDGPPGLAVPGDVVSPSGRPPSPPGRTPSSPAKETRCGPA</sequence>
<protein>
    <submittedName>
        <fullName evidence="2">Uncharacterized protein</fullName>
    </submittedName>
</protein>
<accession>A0A6J4U9C6</accession>
<name>A0A6J4U9C6_9BACT</name>
<feature type="non-terminal residue" evidence="2">
    <location>
        <position position="43"/>
    </location>
</feature>
<feature type="non-terminal residue" evidence="2">
    <location>
        <position position="1"/>
    </location>
</feature>
<evidence type="ECO:0000313" key="2">
    <source>
        <dbReference type="EMBL" id="CAA9544171.1"/>
    </source>
</evidence>
<gene>
    <name evidence="2" type="ORF">AVDCRST_MAG49-1279</name>
</gene>
<reference evidence="2" key="1">
    <citation type="submission" date="2020-02" db="EMBL/GenBank/DDBJ databases">
        <authorList>
            <person name="Meier V. D."/>
        </authorList>
    </citation>
    <scope>NUCLEOTIDE SEQUENCE</scope>
    <source>
        <strain evidence="2">AVDCRST_MAG49</strain>
    </source>
</reference>
<evidence type="ECO:0000256" key="1">
    <source>
        <dbReference type="SAM" id="MobiDB-lite"/>
    </source>
</evidence>
<feature type="region of interest" description="Disordered" evidence="1">
    <location>
        <begin position="1"/>
        <end position="43"/>
    </location>
</feature>
<dbReference type="EMBL" id="CADCWG010000068">
    <property type="protein sequence ID" value="CAA9544171.1"/>
    <property type="molecule type" value="Genomic_DNA"/>
</dbReference>
<organism evidence="2">
    <name type="scientific">uncultured Thermomicrobiales bacterium</name>
    <dbReference type="NCBI Taxonomy" id="1645740"/>
    <lineage>
        <taxon>Bacteria</taxon>
        <taxon>Pseudomonadati</taxon>
        <taxon>Thermomicrobiota</taxon>
        <taxon>Thermomicrobia</taxon>
        <taxon>Thermomicrobiales</taxon>
        <taxon>environmental samples</taxon>
    </lineage>
</organism>